<protein>
    <submittedName>
        <fullName evidence="1">Uncharacterized protein</fullName>
    </submittedName>
</protein>
<dbReference type="Proteomes" id="UP000295658">
    <property type="component" value="Unassembled WGS sequence"/>
</dbReference>
<dbReference type="EMBL" id="SLUL01000001">
    <property type="protein sequence ID" value="TCL53258.1"/>
    <property type="molecule type" value="Genomic_DNA"/>
</dbReference>
<reference evidence="1 2" key="1">
    <citation type="submission" date="2019-03" db="EMBL/GenBank/DDBJ databases">
        <title>Genomic Encyclopedia of Type Strains, Phase IV (KMG-IV): sequencing the most valuable type-strain genomes for metagenomic binning, comparative biology and taxonomic classification.</title>
        <authorList>
            <person name="Goeker M."/>
        </authorList>
    </citation>
    <scope>NUCLEOTIDE SEQUENCE [LARGE SCALE GENOMIC DNA]</scope>
    <source>
        <strain evidence="1 2">DSM 24979</strain>
    </source>
</reference>
<gene>
    <name evidence="1" type="ORF">EDD69_101266</name>
</gene>
<name>A0A4R1QI58_9BACL</name>
<sequence>MKVYNKLVRDRIPEIIKSSGKLCKIRILHEDEYVRELRKKYLKN</sequence>
<comment type="caution">
    <text evidence="1">The sequence shown here is derived from an EMBL/GenBank/DDBJ whole genome shotgun (WGS) entry which is preliminary data.</text>
</comment>
<keyword evidence="2" id="KW-1185">Reference proteome</keyword>
<evidence type="ECO:0000313" key="1">
    <source>
        <dbReference type="EMBL" id="TCL53258.1"/>
    </source>
</evidence>
<accession>A0A4R1QI58</accession>
<proteinExistence type="predicted"/>
<evidence type="ECO:0000313" key="2">
    <source>
        <dbReference type="Proteomes" id="UP000295658"/>
    </source>
</evidence>
<organism evidence="1 2">
    <name type="scientific">Thermolongibacillus altinsuensis</name>
    <dbReference type="NCBI Taxonomy" id="575256"/>
    <lineage>
        <taxon>Bacteria</taxon>
        <taxon>Bacillati</taxon>
        <taxon>Bacillota</taxon>
        <taxon>Bacilli</taxon>
        <taxon>Bacillales</taxon>
        <taxon>Anoxybacillaceae</taxon>
        <taxon>Thermolongibacillus</taxon>
    </lineage>
</organism>
<dbReference type="AlphaFoldDB" id="A0A4R1QI58"/>